<dbReference type="SUPFAM" id="SSF55816">
    <property type="entry name" value="5'-nucleotidase (syn. UDP-sugar hydrolase), C-terminal domain"/>
    <property type="match status" value="1"/>
</dbReference>
<evidence type="ECO:0000259" key="5">
    <source>
        <dbReference type="Pfam" id="PF02872"/>
    </source>
</evidence>
<dbReference type="Pfam" id="PF00149">
    <property type="entry name" value="Metallophos"/>
    <property type="match status" value="1"/>
</dbReference>
<dbReference type="InterPro" id="IPR004843">
    <property type="entry name" value="Calcineurin-like_PHP"/>
</dbReference>
<dbReference type="InterPro" id="IPR036907">
    <property type="entry name" value="5'-Nucleotdase_C_sf"/>
</dbReference>
<dbReference type="PRINTS" id="PR01607">
    <property type="entry name" value="APYRASEFAMLY"/>
</dbReference>
<organism evidence="6 7">
    <name type="scientific">Emiliania huxleyi (strain CCMP1516)</name>
    <dbReference type="NCBI Taxonomy" id="280463"/>
    <lineage>
        <taxon>Eukaryota</taxon>
        <taxon>Haptista</taxon>
        <taxon>Haptophyta</taxon>
        <taxon>Prymnesiophyceae</taxon>
        <taxon>Isochrysidales</taxon>
        <taxon>Noelaerhabdaceae</taxon>
        <taxon>Emiliania</taxon>
    </lineage>
</organism>
<keyword evidence="7" id="KW-1185">Reference proteome</keyword>
<keyword evidence="3" id="KW-0378">Hydrolase</keyword>
<dbReference type="PANTHER" id="PTHR11575">
    <property type="entry name" value="5'-NUCLEOTIDASE-RELATED"/>
    <property type="match status" value="1"/>
</dbReference>
<feature type="domain" description="Calcineurin-like phosphoesterase" evidence="4">
    <location>
        <begin position="23"/>
        <end position="225"/>
    </location>
</feature>
<dbReference type="RefSeq" id="XP_005784586.1">
    <property type="nucleotide sequence ID" value="XM_005784529.1"/>
</dbReference>
<evidence type="ECO:0000256" key="1">
    <source>
        <dbReference type="ARBA" id="ARBA00006654"/>
    </source>
</evidence>
<dbReference type="GO" id="GO:0009166">
    <property type="term" value="P:nucleotide catabolic process"/>
    <property type="evidence" value="ECO:0007669"/>
    <property type="project" value="InterPro"/>
</dbReference>
<dbReference type="GeneID" id="17277429"/>
<dbReference type="Pfam" id="PF02872">
    <property type="entry name" value="5_nucleotid_C"/>
    <property type="match status" value="1"/>
</dbReference>
<evidence type="ECO:0000313" key="6">
    <source>
        <dbReference type="EnsemblProtists" id="EOD32157"/>
    </source>
</evidence>
<accession>A0A0D3K8S2</accession>
<dbReference type="KEGG" id="ehx:EMIHUDRAFT_202775"/>
<name>A0A0D3K8S2_EMIH1</name>
<dbReference type="eggNOG" id="KOG4419">
    <property type="taxonomic scope" value="Eukaryota"/>
</dbReference>
<protein>
    <recommendedName>
        <fullName evidence="8">EF-hand domain-containing protein</fullName>
    </recommendedName>
</protein>
<proteinExistence type="inferred from homology"/>
<evidence type="ECO:0000256" key="2">
    <source>
        <dbReference type="ARBA" id="ARBA00022729"/>
    </source>
</evidence>
<feature type="domain" description="5'-Nucleotidase C-terminal" evidence="5">
    <location>
        <begin position="312"/>
        <end position="452"/>
    </location>
</feature>
<dbReference type="EnsemblProtists" id="EOD32157">
    <property type="protein sequence ID" value="EOD32157"/>
    <property type="gene ID" value="EMIHUDRAFT_202775"/>
</dbReference>
<reference evidence="6" key="2">
    <citation type="submission" date="2024-10" db="UniProtKB">
        <authorList>
            <consortium name="EnsemblProtists"/>
        </authorList>
    </citation>
    <scope>IDENTIFICATION</scope>
</reference>
<evidence type="ECO:0008006" key="8">
    <source>
        <dbReference type="Google" id="ProtNLM"/>
    </source>
</evidence>
<dbReference type="InterPro" id="IPR018247">
    <property type="entry name" value="EF_Hand_1_Ca_BS"/>
</dbReference>
<evidence type="ECO:0000256" key="3">
    <source>
        <dbReference type="RuleBase" id="RU362119"/>
    </source>
</evidence>
<dbReference type="HOGENOM" id="CLU_005854_7_2_1"/>
<dbReference type="Gene3D" id="3.90.780.10">
    <property type="entry name" value="5'-Nucleotidase, C-terminal domain"/>
    <property type="match status" value="1"/>
</dbReference>
<dbReference type="InterPro" id="IPR029052">
    <property type="entry name" value="Metallo-depent_PP-like"/>
</dbReference>
<dbReference type="PaxDb" id="2903-EOD32157"/>
<dbReference type="InterPro" id="IPR008334">
    <property type="entry name" value="5'-Nucleotdase_C"/>
</dbReference>
<dbReference type="PROSITE" id="PS00018">
    <property type="entry name" value="EF_HAND_1"/>
    <property type="match status" value="1"/>
</dbReference>
<dbReference type="GO" id="GO:0016787">
    <property type="term" value="F:hydrolase activity"/>
    <property type="evidence" value="ECO:0007669"/>
    <property type="project" value="UniProtKB-KW"/>
</dbReference>
<comment type="similarity">
    <text evidence="1 3">Belongs to the 5'-nucleotidase family.</text>
</comment>
<evidence type="ECO:0000313" key="7">
    <source>
        <dbReference type="Proteomes" id="UP000013827"/>
    </source>
</evidence>
<dbReference type="InterPro" id="IPR006179">
    <property type="entry name" value="5_nucleotidase/apyrase"/>
</dbReference>
<reference evidence="7" key="1">
    <citation type="journal article" date="2013" name="Nature">
        <title>Pan genome of the phytoplankton Emiliania underpins its global distribution.</title>
        <authorList>
            <person name="Read B.A."/>
            <person name="Kegel J."/>
            <person name="Klute M.J."/>
            <person name="Kuo A."/>
            <person name="Lefebvre S.C."/>
            <person name="Maumus F."/>
            <person name="Mayer C."/>
            <person name="Miller J."/>
            <person name="Monier A."/>
            <person name="Salamov A."/>
            <person name="Young J."/>
            <person name="Aguilar M."/>
            <person name="Claverie J.M."/>
            <person name="Frickenhaus S."/>
            <person name="Gonzalez K."/>
            <person name="Herman E.K."/>
            <person name="Lin Y.C."/>
            <person name="Napier J."/>
            <person name="Ogata H."/>
            <person name="Sarno A.F."/>
            <person name="Shmutz J."/>
            <person name="Schroeder D."/>
            <person name="de Vargas C."/>
            <person name="Verret F."/>
            <person name="von Dassow P."/>
            <person name="Valentin K."/>
            <person name="Van de Peer Y."/>
            <person name="Wheeler G."/>
            <person name="Dacks J.B."/>
            <person name="Delwiche C.F."/>
            <person name="Dyhrman S.T."/>
            <person name="Glockner G."/>
            <person name="John U."/>
            <person name="Richards T."/>
            <person name="Worden A.Z."/>
            <person name="Zhang X."/>
            <person name="Grigoriev I.V."/>
            <person name="Allen A.E."/>
            <person name="Bidle K."/>
            <person name="Borodovsky M."/>
            <person name="Bowler C."/>
            <person name="Brownlee C."/>
            <person name="Cock J.M."/>
            <person name="Elias M."/>
            <person name="Gladyshev V.N."/>
            <person name="Groth M."/>
            <person name="Guda C."/>
            <person name="Hadaegh A."/>
            <person name="Iglesias-Rodriguez M.D."/>
            <person name="Jenkins J."/>
            <person name="Jones B.M."/>
            <person name="Lawson T."/>
            <person name="Leese F."/>
            <person name="Lindquist E."/>
            <person name="Lobanov A."/>
            <person name="Lomsadze A."/>
            <person name="Malik S.B."/>
            <person name="Marsh M.E."/>
            <person name="Mackinder L."/>
            <person name="Mock T."/>
            <person name="Mueller-Roeber B."/>
            <person name="Pagarete A."/>
            <person name="Parker M."/>
            <person name="Probert I."/>
            <person name="Quesneville H."/>
            <person name="Raines C."/>
            <person name="Rensing S.A."/>
            <person name="Riano-Pachon D.M."/>
            <person name="Richier S."/>
            <person name="Rokitta S."/>
            <person name="Shiraiwa Y."/>
            <person name="Soanes D.M."/>
            <person name="van der Giezen M."/>
            <person name="Wahlund T.M."/>
            <person name="Williams B."/>
            <person name="Wilson W."/>
            <person name="Wolfe G."/>
            <person name="Wurch L.L."/>
        </authorList>
    </citation>
    <scope>NUCLEOTIDE SEQUENCE</scope>
</reference>
<keyword evidence="3" id="KW-0547">Nucleotide-binding</keyword>
<dbReference type="AlphaFoldDB" id="A0A0D3K8S2"/>
<dbReference type="OMA" id="DKGAFMM"/>
<dbReference type="STRING" id="2903.R1DBA4"/>
<evidence type="ECO:0000259" key="4">
    <source>
        <dbReference type="Pfam" id="PF00149"/>
    </source>
</evidence>
<dbReference type="Proteomes" id="UP000013827">
    <property type="component" value="Unassembled WGS sequence"/>
</dbReference>
<dbReference type="SUPFAM" id="SSF56300">
    <property type="entry name" value="Metallo-dependent phosphatases"/>
    <property type="match status" value="1"/>
</dbReference>
<sequence>MLPEREEKNQARIGARRVETEPLRVVAINDVYELHALPRLKSLINERKPQIVSLAGDFLSPSILSGMDQGSSMIATLNCLPVTHACFGNHEADFQLEDVALAPQKAKSPRAGRPTQWRISEFGGCWINSNGFKPQLPLWDVVEVGPYRIGVLGLLTSERGIFRKDKMRGLAIEPVGAMAERLAALLRSEHAATHVIALTHQTVGADVELAKSGSVDLILGGHDHEVMEVRPEGGAPIIKSGSDAKIAAVLDIELGPSRALTASVAFEPVEGFAADPEVQAEVDSHLAVIRALEKEPMCSLKDSEVLERQQAALSSKRTRFEQTTVGALLTSCVRDCLGTEVAMINGGTIKGNVEYPDGKISYLQLKQELPFPTKMVVVQMPGATLRDAVLASRLPTEEAPSEENRAFLQLDDSVEVRIGEGGVMAGEIRIGGKPLEPSASYSVALPRNLMKGAFKILPLLHAEELPDEDNFLPALNVVVMHQAKRMWRRLGSFEALDLDGETAASRRARSALGAEPSPFLVLRTLDLDESGCISRDEFATIDQSPMPGG</sequence>
<dbReference type="PANTHER" id="PTHR11575:SF48">
    <property type="entry name" value="5'-NUCLEOTIDASE"/>
    <property type="match status" value="1"/>
</dbReference>
<keyword evidence="2" id="KW-0732">Signal</keyword>
<dbReference type="Gene3D" id="3.60.21.10">
    <property type="match status" value="1"/>
</dbReference>
<dbReference type="GO" id="GO:0000166">
    <property type="term" value="F:nucleotide binding"/>
    <property type="evidence" value="ECO:0007669"/>
    <property type="project" value="UniProtKB-KW"/>
</dbReference>